<dbReference type="EMBL" id="BSXW01000115">
    <property type="protein sequence ID" value="GMF12336.1"/>
    <property type="molecule type" value="Genomic_DNA"/>
</dbReference>
<dbReference type="AlphaFoldDB" id="A0A9W6TFL6"/>
<gene>
    <name evidence="2" type="ORF">Plil01_000296000</name>
</gene>
<organism evidence="2 3">
    <name type="scientific">Phytophthora lilii</name>
    <dbReference type="NCBI Taxonomy" id="2077276"/>
    <lineage>
        <taxon>Eukaryota</taxon>
        <taxon>Sar</taxon>
        <taxon>Stramenopiles</taxon>
        <taxon>Oomycota</taxon>
        <taxon>Peronosporomycetes</taxon>
        <taxon>Peronosporales</taxon>
        <taxon>Peronosporaceae</taxon>
        <taxon>Phytophthora</taxon>
    </lineage>
</organism>
<protein>
    <submittedName>
        <fullName evidence="2">Unnamed protein product</fullName>
    </submittedName>
</protein>
<evidence type="ECO:0000313" key="2">
    <source>
        <dbReference type="EMBL" id="GMF12336.1"/>
    </source>
</evidence>
<name>A0A9W6TFL6_9STRA</name>
<keyword evidence="1" id="KW-0472">Membrane</keyword>
<keyword evidence="3" id="KW-1185">Reference proteome</keyword>
<accession>A0A9W6TFL6</accession>
<feature type="transmembrane region" description="Helical" evidence="1">
    <location>
        <begin position="91"/>
        <end position="111"/>
    </location>
</feature>
<evidence type="ECO:0000313" key="3">
    <source>
        <dbReference type="Proteomes" id="UP001165083"/>
    </source>
</evidence>
<dbReference type="OrthoDB" id="160817at2759"/>
<sequence length="143" mass="15527">MQRVNKSMLLEPSSTTDKRFFVRLGSDVCPADALTLARSVSSATSSEIMAISLQSGEYCADDSKYMPPHVPSEGSGSISSDDSDWKHDLRFIIPISVCMFLLGCAGLVYVLRQQKNAPSETPKDDAKGITTSLPYVLSIHPLV</sequence>
<reference evidence="2" key="1">
    <citation type="submission" date="2023-04" db="EMBL/GenBank/DDBJ databases">
        <title>Phytophthora lilii NBRC 32176.</title>
        <authorList>
            <person name="Ichikawa N."/>
            <person name="Sato H."/>
            <person name="Tonouchi N."/>
        </authorList>
    </citation>
    <scope>NUCLEOTIDE SEQUENCE</scope>
    <source>
        <strain evidence="2">NBRC 32176</strain>
    </source>
</reference>
<keyword evidence="1" id="KW-0812">Transmembrane</keyword>
<proteinExistence type="predicted"/>
<evidence type="ECO:0000256" key="1">
    <source>
        <dbReference type="SAM" id="Phobius"/>
    </source>
</evidence>
<dbReference type="Proteomes" id="UP001165083">
    <property type="component" value="Unassembled WGS sequence"/>
</dbReference>
<comment type="caution">
    <text evidence="2">The sequence shown here is derived from an EMBL/GenBank/DDBJ whole genome shotgun (WGS) entry which is preliminary data.</text>
</comment>
<keyword evidence="1" id="KW-1133">Transmembrane helix</keyword>